<sequence>MFELDYCDQAGTRPPMAAGVFRWSEGVPITARLLIAERVRREFEPLLERFDARGDELPIALVTMSANAHAMTLDEAIETALRAFSANRFFLLVDRQQIVGLDAPFLLTPKSTVVFLRLTPLKGG</sequence>
<reference evidence="1 2" key="1">
    <citation type="submission" date="2014-03" db="EMBL/GenBank/DDBJ databases">
        <title>Bradyrhizobium valentinum sp. nov., isolated from effective nodules of Lupinus mariae-josephae, a lupine endemic of basic-lime soils in Eastern Spain.</title>
        <authorList>
            <person name="Duran D."/>
            <person name="Rey L."/>
            <person name="Navarro A."/>
            <person name="Busquets A."/>
            <person name="Imperial J."/>
            <person name="Ruiz-Argueso T."/>
        </authorList>
    </citation>
    <scope>NUCLEOTIDE SEQUENCE [LARGE SCALE GENOMIC DNA]</scope>
    <source>
        <strain evidence="1 2">LmjM3</strain>
    </source>
</reference>
<keyword evidence="2" id="KW-1185">Reference proteome</keyword>
<dbReference type="AlphaFoldDB" id="A0A0R3LSA9"/>
<protein>
    <submittedName>
        <fullName evidence="1">Uncharacterized protein</fullName>
    </submittedName>
</protein>
<dbReference type="EMBL" id="LLXX01000079">
    <property type="protein sequence ID" value="KRR08437.1"/>
    <property type="molecule type" value="Genomic_DNA"/>
</dbReference>
<proteinExistence type="predicted"/>
<name>A0A0R3LSA9_9BRAD</name>
<dbReference type="Proteomes" id="UP000051913">
    <property type="component" value="Unassembled WGS sequence"/>
</dbReference>
<comment type="caution">
    <text evidence="1">The sequence shown here is derived from an EMBL/GenBank/DDBJ whole genome shotgun (WGS) entry which is preliminary data.</text>
</comment>
<evidence type="ECO:0000313" key="2">
    <source>
        <dbReference type="Proteomes" id="UP000051913"/>
    </source>
</evidence>
<evidence type="ECO:0000313" key="1">
    <source>
        <dbReference type="EMBL" id="KRR08437.1"/>
    </source>
</evidence>
<organism evidence="1 2">
    <name type="scientific">Bradyrhizobium valentinum</name>
    <dbReference type="NCBI Taxonomy" id="1518501"/>
    <lineage>
        <taxon>Bacteria</taxon>
        <taxon>Pseudomonadati</taxon>
        <taxon>Pseudomonadota</taxon>
        <taxon>Alphaproteobacteria</taxon>
        <taxon>Hyphomicrobiales</taxon>
        <taxon>Nitrobacteraceae</taxon>
        <taxon>Bradyrhizobium</taxon>
    </lineage>
</organism>
<dbReference type="RefSeq" id="WP_057902677.1">
    <property type="nucleotide sequence ID" value="NZ_LLXX01000079.1"/>
</dbReference>
<dbReference type="OrthoDB" id="8456079at2"/>
<accession>A0A0R3LSA9</accession>
<gene>
    <name evidence="1" type="ORF">CP49_31320</name>
</gene>